<dbReference type="EMBL" id="BQKE01000006">
    <property type="protein sequence ID" value="GJM64544.1"/>
    <property type="molecule type" value="Genomic_DNA"/>
</dbReference>
<dbReference type="RefSeq" id="WP_338239604.1">
    <property type="nucleotide sequence ID" value="NZ_BQKE01000006.1"/>
</dbReference>
<name>A0AAN4W2H4_9BACT</name>
<dbReference type="CDD" id="cd05399">
    <property type="entry name" value="NT_Rel-Spo_like"/>
    <property type="match status" value="1"/>
</dbReference>
<keyword evidence="3" id="KW-1185">Reference proteome</keyword>
<dbReference type="Gene3D" id="1.10.287.860">
    <property type="entry name" value="Nucleotidyltransferase"/>
    <property type="match status" value="1"/>
</dbReference>
<evidence type="ECO:0000313" key="3">
    <source>
        <dbReference type="Proteomes" id="UP001310022"/>
    </source>
</evidence>
<dbReference type="Proteomes" id="UP001310022">
    <property type="component" value="Unassembled WGS sequence"/>
</dbReference>
<evidence type="ECO:0000313" key="2">
    <source>
        <dbReference type="EMBL" id="GJM64544.1"/>
    </source>
</evidence>
<dbReference type="PANTHER" id="PTHR41773:SF1">
    <property type="entry name" value="RELA_SPOT DOMAIN-CONTAINING PROTEIN"/>
    <property type="match status" value="1"/>
</dbReference>
<dbReference type="PANTHER" id="PTHR41773">
    <property type="entry name" value="GTP PYROPHOSPHATASE-RELATED"/>
    <property type="match status" value="1"/>
</dbReference>
<dbReference type="InterPro" id="IPR043519">
    <property type="entry name" value="NT_sf"/>
</dbReference>
<feature type="domain" description="RelA/SpoT" evidence="1">
    <location>
        <begin position="62"/>
        <end position="205"/>
    </location>
</feature>
<proteinExistence type="predicted"/>
<protein>
    <recommendedName>
        <fullName evidence="1">RelA/SpoT domain-containing protein</fullName>
    </recommendedName>
</protein>
<dbReference type="Gene3D" id="3.30.460.10">
    <property type="entry name" value="Beta Polymerase, domain 2"/>
    <property type="match status" value="1"/>
</dbReference>
<dbReference type="AlphaFoldDB" id="A0AAN4W2H4"/>
<dbReference type="SMART" id="SM00954">
    <property type="entry name" value="RelA_SpoT"/>
    <property type="match status" value="1"/>
</dbReference>
<dbReference type="GO" id="GO:0015969">
    <property type="term" value="P:guanosine tetraphosphate metabolic process"/>
    <property type="evidence" value="ECO:0007669"/>
    <property type="project" value="InterPro"/>
</dbReference>
<organism evidence="2 3">
    <name type="scientific">Persicobacter diffluens</name>
    <dbReference type="NCBI Taxonomy" id="981"/>
    <lineage>
        <taxon>Bacteria</taxon>
        <taxon>Pseudomonadati</taxon>
        <taxon>Bacteroidota</taxon>
        <taxon>Cytophagia</taxon>
        <taxon>Cytophagales</taxon>
        <taxon>Persicobacteraceae</taxon>
        <taxon>Persicobacter</taxon>
    </lineage>
</organism>
<dbReference type="SUPFAM" id="SSF81301">
    <property type="entry name" value="Nucleotidyltransferase"/>
    <property type="match status" value="1"/>
</dbReference>
<dbReference type="Pfam" id="PF04607">
    <property type="entry name" value="RelA_SpoT"/>
    <property type="match status" value="1"/>
</dbReference>
<sequence>MELSNELNIFLDKYKAYEEKVLEPTMKEIRACLQKMEKPEFWNQYMTGKGIATPSPIRQSLFRIKHPEKVIEKIFRKPQYFPDKLSEESLKNMHDTIGVRIIVYFSSQLSLIDKELRNSGFFEIDPNTPPEAFFEPAMLMRLGLSHIESKQKESGYRSIHYMVRLKNSALPEDQRPVFEIQVRTLAQDLWSELEHVLSYKPETRPHFSAKQRFQILSREVSVIDEHFNLLYEELIHNQETASYDESDVLTFENTPKVLSEIGIRCAITELNPILKALFSRNIQTIGEFLHIATPTRLTTIRNNYISITGNAPNNIELMTTLSLLNNVKTQKDEIKRIKASIYYQITNGTTSKKENNTY</sequence>
<dbReference type="InterPro" id="IPR007685">
    <property type="entry name" value="RelA_SpoT"/>
</dbReference>
<evidence type="ECO:0000259" key="1">
    <source>
        <dbReference type="SMART" id="SM00954"/>
    </source>
</evidence>
<comment type="caution">
    <text evidence="2">The sequence shown here is derived from an EMBL/GenBank/DDBJ whole genome shotgun (WGS) entry which is preliminary data.</text>
</comment>
<accession>A0AAN4W2H4</accession>
<reference evidence="2 3" key="1">
    <citation type="submission" date="2021-12" db="EMBL/GenBank/DDBJ databases">
        <title>Genome sequencing of bacteria with rrn-lacking chromosome and rrn-plasmid.</title>
        <authorList>
            <person name="Anda M."/>
            <person name="Iwasaki W."/>
        </authorList>
    </citation>
    <scope>NUCLEOTIDE SEQUENCE [LARGE SCALE GENOMIC DNA]</scope>
    <source>
        <strain evidence="2 3">NBRC 15940</strain>
    </source>
</reference>
<gene>
    <name evidence="2" type="ORF">PEDI_50960</name>
</gene>